<dbReference type="Gene3D" id="1.10.340.70">
    <property type="match status" value="1"/>
</dbReference>
<evidence type="ECO:0000313" key="10">
    <source>
        <dbReference type="EMBL" id="KAJ8753563.1"/>
    </source>
</evidence>
<dbReference type="Gene3D" id="3.10.20.370">
    <property type="match status" value="1"/>
</dbReference>
<protein>
    <recommendedName>
        <fullName evidence="1">RNA-directed DNA polymerase</fullName>
        <ecNumber evidence="1">2.7.7.49</ecNumber>
    </recommendedName>
</protein>
<dbReference type="InterPro" id="IPR021109">
    <property type="entry name" value="Peptidase_aspartic_dom_sf"/>
</dbReference>
<keyword evidence="11" id="KW-1185">Reference proteome</keyword>
<dbReference type="GO" id="GO:0003964">
    <property type="term" value="F:RNA-directed DNA polymerase activity"/>
    <property type="evidence" value="ECO:0007669"/>
    <property type="project" value="UniProtKB-KW"/>
</dbReference>
<dbReference type="SUPFAM" id="SSF56672">
    <property type="entry name" value="DNA/RNA polymerases"/>
    <property type="match status" value="2"/>
</dbReference>
<dbReference type="Pfam" id="PF08284">
    <property type="entry name" value="RVP_2"/>
    <property type="match status" value="1"/>
</dbReference>
<dbReference type="PANTHER" id="PTHR37984:SF5">
    <property type="entry name" value="PROTEIN NYNRIN-LIKE"/>
    <property type="match status" value="1"/>
</dbReference>
<proteinExistence type="predicted"/>
<feature type="region of interest" description="Disordered" evidence="8">
    <location>
        <begin position="15"/>
        <end position="47"/>
    </location>
</feature>
<dbReference type="InterPro" id="IPR050951">
    <property type="entry name" value="Retrovirus_Pol_polyprotein"/>
</dbReference>
<dbReference type="InterPro" id="IPR041373">
    <property type="entry name" value="RT_RNaseH"/>
</dbReference>
<dbReference type="Pfam" id="PF17917">
    <property type="entry name" value="RT_RNaseH"/>
    <property type="match status" value="1"/>
</dbReference>
<keyword evidence="2" id="KW-0808">Transferase</keyword>
<evidence type="ECO:0000256" key="8">
    <source>
        <dbReference type="SAM" id="MobiDB-lite"/>
    </source>
</evidence>
<keyword evidence="5" id="KW-0255">Endonuclease</keyword>
<feature type="region of interest" description="Disordered" evidence="8">
    <location>
        <begin position="635"/>
        <end position="655"/>
    </location>
</feature>
<keyword evidence="7" id="KW-0695">RNA-directed DNA polymerase</keyword>
<dbReference type="FunFam" id="3.10.20.370:FF:000001">
    <property type="entry name" value="Retrovirus-related Pol polyprotein from transposon 17.6-like protein"/>
    <property type="match status" value="1"/>
</dbReference>
<gene>
    <name evidence="10" type="ORF">K2173_022804</name>
</gene>
<keyword evidence="3" id="KW-0548">Nucleotidyltransferase</keyword>
<evidence type="ECO:0000256" key="6">
    <source>
        <dbReference type="ARBA" id="ARBA00022801"/>
    </source>
</evidence>
<name>A0AAV8SND6_9ROSI</name>
<dbReference type="Gene3D" id="3.30.70.270">
    <property type="match status" value="2"/>
</dbReference>
<feature type="compositionally biased region" description="Basic and acidic residues" evidence="8">
    <location>
        <begin position="641"/>
        <end position="655"/>
    </location>
</feature>
<reference evidence="10 11" key="1">
    <citation type="submission" date="2021-09" db="EMBL/GenBank/DDBJ databases">
        <title>Genomic insights and catalytic innovation underlie evolution of tropane alkaloids biosynthesis.</title>
        <authorList>
            <person name="Wang Y.-J."/>
            <person name="Tian T."/>
            <person name="Huang J.-P."/>
            <person name="Huang S.-X."/>
        </authorList>
    </citation>
    <scope>NUCLEOTIDE SEQUENCE [LARGE SCALE GENOMIC DNA]</scope>
    <source>
        <strain evidence="10">KIB-2018</strain>
        <tissue evidence="10">Leaf</tissue>
    </source>
</reference>
<dbReference type="Proteomes" id="UP001159364">
    <property type="component" value="Linkage Group LG10"/>
</dbReference>
<comment type="caution">
    <text evidence="10">The sequence shown here is derived from an EMBL/GenBank/DDBJ whole genome shotgun (WGS) entry which is preliminary data.</text>
</comment>
<dbReference type="CDD" id="cd09274">
    <property type="entry name" value="RNase_HI_RT_Ty3"/>
    <property type="match status" value="1"/>
</dbReference>
<dbReference type="Gene3D" id="3.10.10.10">
    <property type="entry name" value="HIV Type 1 Reverse Transcriptase, subunit A, domain 1"/>
    <property type="match status" value="1"/>
</dbReference>
<sequence length="655" mass="74209">MQDSLKLVEVSYASAGNRGRGRGRGGYNQNRANPSSHSETVNRPAMPTASSRAYALKAREDQDAPDVIVGMVSLFDFELYALIDPGSSHSYICAGEMFDKKMLIDQLEYDMHVTSPLGSSVLVNKVVRNCPAMIQGSEYAADLIRLSFHEFDLILGIDWLSKHQAIIDCKAKIVFLRRPDQSEIVFHGGCTSALTNVVSAMQAQKLLRKGCEAYLAFVLDSQKDGGKDKLLDIPVVNEFPNVFPEELPGLPPEREVELSNEVMPSTAPISRAPYRMAPTELKELKLQLQELLDKGFIRPSVSPWGAPVFEHLQIVLQTLRERQLYAKLSKCDFWLKEISFLGHVVSFEGIRVDPSKIEAIVNWKPPRNVTEVRSFLGLAGYYRRFVKGFSGMKYEWSDRCQSSFDQLKNMLTEAPVLVQPTTGKEYVMYTDASGIGLGCVLMQEGKVVAYVSRQLKTHEQNYPTHDLELAAVVFALKIWRHYLYGEKCRIFTDHKSLKYLLTQKELNLRQRRWLELFKDYDCIVDYHQGKANVVADALSRKTISALSLKQTGWKLGSDGALMAQLRAKPTLRQEICDAQRAYDKLQQLIMATQEGKQTDFSMYQDLKQYYWWAGMKRDVVDYVAKSSVIYILHTSSPSPSSKDKLELEEKNKTGL</sequence>
<dbReference type="AlphaFoldDB" id="A0AAV8SND6"/>
<dbReference type="InterPro" id="IPR043502">
    <property type="entry name" value="DNA/RNA_pol_sf"/>
</dbReference>
<dbReference type="EC" id="2.7.7.49" evidence="1"/>
<dbReference type="GO" id="GO:0004519">
    <property type="term" value="F:endonuclease activity"/>
    <property type="evidence" value="ECO:0007669"/>
    <property type="project" value="UniProtKB-KW"/>
</dbReference>
<evidence type="ECO:0000256" key="7">
    <source>
        <dbReference type="ARBA" id="ARBA00022918"/>
    </source>
</evidence>
<dbReference type="EMBL" id="JAIWQS010000010">
    <property type="protein sequence ID" value="KAJ8753563.1"/>
    <property type="molecule type" value="Genomic_DNA"/>
</dbReference>
<dbReference type="InterPro" id="IPR043128">
    <property type="entry name" value="Rev_trsase/Diguanyl_cyclase"/>
</dbReference>
<keyword evidence="4" id="KW-0540">Nuclease</keyword>
<dbReference type="Gene3D" id="2.40.70.10">
    <property type="entry name" value="Acid Proteases"/>
    <property type="match status" value="1"/>
</dbReference>
<dbReference type="PANTHER" id="PTHR37984">
    <property type="entry name" value="PROTEIN CBG26694"/>
    <property type="match status" value="1"/>
</dbReference>
<dbReference type="FunFam" id="3.30.70.270:FF:000020">
    <property type="entry name" value="Transposon Tf2-6 polyprotein-like Protein"/>
    <property type="match status" value="1"/>
</dbReference>
<keyword evidence="6" id="KW-0378">Hydrolase</keyword>
<dbReference type="CDD" id="cd00303">
    <property type="entry name" value="retropepsin_like"/>
    <property type="match status" value="1"/>
</dbReference>
<evidence type="ECO:0000256" key="4">
    <source>
        <dbReference type="ARBA" id="ARBA00022722"/>
    </source>
</evidence>
<feature type="domain" description="Reverse transcriptase RNase H-like" evidence="9">
    <location>
        <begin position="424"/>
        <end position="520"/>
    </location>
</feature>
<evidence type="ECO:0000256" key="2">
    <source>
        <dbReference type="ARBA" id="ARBA00022679"/>
    </source>
</evidence>
<evidence type="ECO:0000256" key="3">
    <source>
        <dbReference type="ARBA" id="ARBA00022695"/>
    </source>
</evidence>
<dbReference type="GO" id="GO:0016787">
    <property type="term" value="F:hydrolase activity"/>
    <property type="evidence" value="ECO:0007669"/>
    <property type="project" value="UniProtKB-KW"/>
</dbReference>
<organism evidence="10 11">
    <name type="scientific">Erythroxylum novogranatense</name>
    <dbReference type="NCBI Taxonomy" id="1862640"/>
    <lineage>
        <taxon>Eukaryota</taxon>
        <taxon>Viridiplantae</taxon>
        <taxon>Streptophyta</taxon>
        <taxon>Embryophyta</taxon>
        <taxon>Tracheophyta</taxon>
        <taxon>Spermatophyta</taxon>
        <taxon>Magnoliopsida</taxon>
        <taxon>eudicotyledons</taxon>
        <taxon>Gunneridae</taxon>
        <taxon>Pentapetalae</taxon>
        <taxon>rosids</taxon>
        <taxon>fabids</taxon>
        <taxon>Malpighiales</taxon>
        <taxon>Erythroxylaceae</taxon>
        <taxon>Erythroxylum</taxon>
    </lineage>
</organism>
<evidence type="ECO:0000256" key="1">
    <source>
        <dbReference type="ARBA" id="ARBA00012493"/>
    </source>
</evidence>
<evidence type="ECO:0000259" key="9">
    <source>
        <dbReference type="Pfam" id="PF17917"/>
    </source>
</evidence>
<accession>A0AAV8SND6</accession>
<evidence type="ECO:0000256" key="5">
    <source>
        <dbReference type="ARBA" id="ARBA00022759"/>
    </source>
</evidence>
<evidence type="ECO:0000313" key="11">
    <source>
        <dbReference type="Proteomes" id="UP001159364"/>
    </source>
</evidence>